<protein>
    <submittedName>
        <fullName evidence="1">Uncharacterized protein</fullName>
    </submittedName>
</protein>
<proteinExistence type="predicted"/>
<sequence>MAEHGNGSSGGEVIDRPEGRGEPMVAKTEDQTQDRAVAGSGAAIASGGNGGEGQQHEGIMAEGTPPRDSARGKGIVAEEEETTDVPVEYREEDVAFQPAVTAATSSSHVPITKYDIAEHLRDEMLAKLLEDNPMIGEMVLKAKEERARAIAAAEAAERAER</sequence>
<dbReference type="Proteomes" id="UP001062846">
    <property type="component" value="Chromosome 10"/>
</dbReference>
<comment type="caution">
    <text evidence="1">The sequence shown here is derived from an EMBL/GenBank/DDBJ whole genome shotgun (WGS) entry which is preliminary data.</text>
</comment>
<name>A0ACC0M4M9_RHOML</name>
<organism evidence="1 2">
    <name type="scientific">Rhododendron molle</name>
    <name type="common">Chinese azalea</name>
    <name type="synonym">Azalea mollis</name>
    <dbReference type="NCBI Taxonomy" id="49168"/>
    <lineage>
        <taxon>Eukaryota</taxon>
        <taxon>Viridiplantae</taxon>
        <taxon>Streptophyta</taxon>
        <taxon>Embryophyta</taxon>
        <taxon>Tracheophyta</taxon>
        <taxon>Spermatophyta</taxon>
        <taxon>Magnoliopsida</taxon>
        <taxon>eudicotyledons</taxon>
        <taxon>Gunneridae</taxon>
        <taxon>Pentapetalae</taxon>
        <taxon>asterids</taxon>
        <taxon>Ericales</taxon>
        <taxon>Ericaceae</taxon>
        <taxon>Ericoideae</taxon>
        <taxon>Rhodoreae</taxon>
        <taxon>Rhododendron</taxon>
    </lineage>
</organism>
<keyword evidence="2" id="KW-1185">Reference proteome</keyword>
<gene>
    <name evidence="1" type="ORF">RHMOL_Rhmol10G0203600</name>
</gene>
<evidence type="ECO:0000313" key="2">
    <source>
        <dbReference type="Proteomes" id="UP001062846"/>
    </source>
</evidence>
<accession>A0ACC0M4M9</accession>
<reference evidence="1" key="1">
    <citation type="submission" date="2022-02" db="EMBL/GenBank/DDBJ databases">
        <title>Plant Genome Project.</title>
        <authorList>
            <person name="Zhang R.-G."/>
        </authorList>
    </citation>
    <scope>NUCLEOTIDE SEQUENCE</scope>
    <source>
        <strain evidence="1">AT1</strain>
    </source>
</reference>
<evidence type="ECO:0000313" key="1">
    <source>
        <dbReference type="EMBL" id="KAI8535815.1"/>
    </source>
</evidence>
<dbReference type="EMBL" id="CM046397">
    <property type="protein sequence ID" value="KAI8535815.1"/>
    <property type="molecule type" value="Genomic_DNA"/>
</dbReference>